<feature type="domain" description="RNA polymerase sigma factor 70 region 4 type 2" evidence="6">
    <location>
        <begin position="109"/>
        <end position="160"/>
    </location>
</feature>
<dbReference type="InterPro" id="IPR013249">
    <property type="entry name" value="RNA_pol_sigma70_r4_t2"/>
</dbReference>
<proteinExistence type="inferred from homology"/>
<keyword evidence="8" id="KW-1185">Reference proteome</keyword>
<dbReference type="Proteomes" id="UP001235664">
    <property type="component" value="Unassembled WGS sequence"/>
</dbReference>
<evidence type="ECO:0000256" key="4">
    <source>
        <dbReference type="ARBA" id="ARBA00023163"/>
    </source>
</evidence>
<dbReference type="SUPFAM" id="SSF88946">
    <property type="entry name" value="Sigma2 domain of RNA polymerase sigma factors"/>
    <property type="match status" value="1"/>
</dbReference>
<evidence type="ECO:0000256" key="1">
    <source>
        <dbReference type="ARBA" id="ARBA00010641"/>
    </source>
</evidence>
<evidence type="ECO:0000313" key="7">
    <source>
        <dbReference type="EMBL" id="MDP4539258.1"/>
    </source>
</evidence>
<dbReference type="InterPro" id="IPR039425">
    <property type="entry name" value="RNA_pol_sigma-70-like"/>
</dbReference>
<dbReference type="PANTHER" id="PTHR43133">
    <property type="entry name" value="RNA POLYMERASE ECF-TYPE SIGMA FACTO"/>
    <property type="match status" value="1"/>
</dbReference>
<dbReference type="Pfam" id="PF08281">
    <property type="entry name" value="Sigma70_r4_2"/>
    <property type="match status" value="1"/>
</dbReference>
<feature type="domain" description="RNA polymerase sigma-70 region 2" evidence="5">
    <location>
        <begin position="14"/>
        <end position="77"/>
    </location>
</feature>
<organism evidence="7 8">
    <name type="scientific">Qipengyuania benthica</name>
    <dbReference type="NCBI Taxonomy" id="3067651"/>
    <lineage>
        <taxon>Bacteria</taxon>
        <taxon>Pseudomonadati</taxon>
        <taxon>Pseudomonadota</taxon>
        <taxon>Alphaproteobacteria</taxon>
        <taxon>Sphingomonadales</taxon>
        <taxon>Erythrobacteraceae</taxon>
        <taxon>Qipengyuania</taxon>
    </lineage>
</organism>
<dbReference type="Gene3D" id="1.10.1740.10">
    <property type="match status" value="1"/>
</dbReference>
<protein>
    <submittedName>
        <fullName evidence="7">Sigma-70 family RNA polymerase sigma factor</fullName>
    </submittedName>
</protein>
<dbReference type="SUPFAM" id="SSF88659">
    <property type="entry name" value="Sigma3 and sigma4 domains of RNA polymerase sigma factors"/>
    <property type="match status" value="1"/>
</dbReference>
<evidence type="ECO:0000256" key="2">
    <source>
        <dbReference type="ARBA" id="ARBA00023015"/>
    </source>
</evidence>
<evidence type="ECO:0000259" key="5">
    <source>
        <dbReference type="Pfam" id="PF04542"/>
    </source>
</evidence>
<dbReference type="InterPro" id="IPR036388">
    <property type="entry name" value="WH-like_DNA-bd_sf"/>
</dbReference>
<evidence type="ECO:0000313" key="8">
    <source>
        <dbReference type="Proteomes" id="UP001235664"/>
    </source>
</evidence>
<accession>A0ABT9H7P3</accession>
<dbReference type="InterPro" id="IPR013325">
    <property type="entry name" value="RNA_pol_sigma_r2"/>
</dbReference>
<dbReference type="Pfam" id="PF04542">
    <property type="entry name" value="Sigma70_r2"/>
    <property type="match status" value="1"/>
</dbReference>
<comment type="similarity">
    <text evidence="1">Belongs to the sigma-70 factor family. ECF subfamily.</text>
</comment>
<keyword evidence="4" id="KW-0804">Transcription</keyword>
<dbReference type="EMBL" id="JAVAIL010000002">
    <property type="protein sequence ID" value="MDP4539258.1"/>
    <property type="molecule type" value="Genomic_DNA"/>
</dbReference>
<name>A0ABT9H7P3_9SPHN</name>
<gene>
    <name evidence="7" type="ORF">Q9K01_06450</name>
</gene>
<dbReference type="RefSeq" id="WP_305929394.1">
    <property type="nucleotide sequence ID" value="NZ_JAVAIL010000002.1"/>
</dbReference>
<evidence type="ECO:0000259" key="6">
    <source>
        <dbReference type="Pfam" id="PF08281"/>
    </source>
</evidence>
<evidence type="ECO:0000256" key="3">
    <source>
        <dbReference type="ARBA" id="ARBA00023082"/>
    </source>
</evidence>
<dbReference type="PANTHER" id="PTHR43133:SF45">
    <property type="entry name" value="RNA POLYMERASE ECF-TYPE SIGMA FACTOR"/>
    <property type="match status" value="1"/>
</dbReference>
<dbReference type="NCBIfam" id="TIGR02937">
    <property type="entry name" value="sigma70-ECF"/>
    <property type="match status" value="1"/>
</dbReference>
<keyword evidence="2" id="KW-0805">Transcription regulation</keyword>
<dbReference type="InterPro" id="IPR007627">
    <property type="entry name" value="RNA_pol_sigma70_r2"/>
</dbReference>
<comment type="caution">
    <text evidence="7">The sequence shown here is derived from an EMBL/GenBank/DDBJ whole genome shotgun (WGS) entry which is preliminary data.</text>
</comment>
<sequence length="179" mass="20156">MQTGRHDLYAEAGRQFAPTVARLARAFERDAERARDLEQDIHCEIWRSLKRFDGRCSLKTWVFRVAHNVAAEHVARALRQPARIAIDQIDEFLVQHGAEAQVADSHALDRVAELIRRLPALDAQLILLWLEGETGQDIAEVTGLSPGAVTTRLHRIRAQLARHFELPATASGQDEGDQR</sequence>
<dbReference type="InterPro" id="IPR013324">
    <property type="entry name" value="RNA_pol_sigma_r3/r4-like"/>
</dbReference>
<keyword evidence="3" id="KW-0731">Sigma factor</keyword>
<reference evidence="7 8" key="1">
    <citation type="submission" date="2023-08" db="EMBL/GenBank/DDBJ databases">
        <title>genomic of DY56.</title>
        <authorList>
            <person name="Wang Y."/>
        </authorList>
    </citation>
    <scope>NUCLEOTIDE SEQUENCE [LARGE SCALE GENOMIC DNA]</scope>
    <source>
        <strain evidence="7 8">DY56-A-20</strain>
    </source>
</reference>
<dbReference type="InterPro" id="IPR014284">
    <property type="entry name" value="RNA_pol_sigma-70_dom"/>
</dbReference>
<dbReference type="Gene3D" id="1.10.10.10">
    <property type="entry name" value="Winged helix-like DNA-binding domain superfamily/Winged helix DNA-binding domain"/>
    <property type="match status" value="1"/>
</dbReference>